<organism evidence="11 12">
    <name type="scientific">Zobellella endophytica</name>
    <dbReference type="NCBI Taxonomy" id="2116700"/>
    <lineage>
        <taxon>Bacteria</taxon>
        <taxon>Pseudomonadati</taxon>
        <taxon>Pseudomonadota</taxon>
        <taxon>Gammaproteobacteria</taxon>
        <taxon>Aeromonadales</taxon>
        <taxon>Aeromonadaceae</taxon>
        <taxon>Zobellella</taxon>
    </lineage>
</organism>
<proteinExistence type="inferred from homology"/>
<comment type="similarity">
    <text evidence="2">Belongs to the thioredoxin family. DsbA subfamily.</text>
</comment>
<dbReference type="Gene3D" id="3.40.30.10">
    <property type="entry name" value="Glutaredoxin"/>
    <property type="match status" value="1"/>
</dbReference>
<dbReference type="PROSITE" id="PS51352">
    <property type="entry name" value="THIOREDOXIN_2"/>
    <property type="match status" value="1"/>
</dbReference>
<evidence type="ECO:0000256" key="2">
    <source>
        <dbReference type="ARBA" id="ARBA00005791"/>
    </source>
</evidence>
<dbReference type="PIRSF" id="PIRSF001488">
    <property type="entry name" value="Tdi_protein"/>
    <property type="match status" value="1"/>
</dbReference>
<protein>
    <recommendedName>
        <fullName evidence="7">Thiol:disulfide interchange protein</fullName>
    </recommendedName>
</protein>
<keyword evidence="5 7" id="KW-1015">Disulfide bond</keyword>
<sequence>MKTFIFALFTLLLAPLASAAPEFKEGVEYTVVKETASSKPEVTEFFSYICPHCYSFQPLMSKLEERVPEAQINKVPVPFLGRELGPILQRAYGAAVLLEVEDQLTPAIFDQIHRQKKTPGSMEEIKAIFVANGVEASAFDGVINSFALNGMVAQYDKATESFNVRGTPTIVVKGKYELNMGEIGSEERFYRVVEYLLAAD</sequence>
<keyword evidence="4 7" id="KW-0574">Periplasm</keyword>
<evidence type="ECO:0000256" key="6">
    <source>
        <dbReference type="ARBA" id="ARBA00023284"/>
    </source>
</evidence>
<dbReference type="OrthoDB" id="9784896at2"/>
<dbReference type="InterPro" id="IPR013766">
    <property type="entry name" value="Thioredoxin_domain"/>
</dbReference>
<dbReference type="AlphaFoldDB" id="A0A2P7R4G8"/>
<dbReference type="Proteomes" id="UP000240243">
    <property type="component" value="Unassembled WGS sequence"/>
</dbReference>
<feature type="chain" id="PRO_5015118314" description="Thiol:disulfide interchange protein" evidence="9">
    <location>
        <begin position="20"/>
        <end position="200"/>
    </location>
</feature>
<dbReference type="Pfam" id="PF01323">
    <property type="entry name" value="DSBA"/>
    <property type="match status" value="1"/>
</dbReference>
<evidence type="ECO:0000256" key="8">
    <source>
        <dbReference type="PIRSR" id="PIRSR001488-1"/>
    </source>
</evidence>
<reference evidence="11 12" key="1">
    <citation type="submission" date="2018-03" db="EMBL/GenBank/DDBJ databases">
        <title>The draft genome of Zobellella sp. 59N8.</title>
        <authorList>
            <person name="Liu L."/>
            <person name="Li L."/>
            <person name="Zhang X."/>
            <person name="Liang L."/>
            <person name="Wang T."/>
        </authorList>
    </citation>
    <scope>NUCLEOTIDE SEQUENCE [LARGE SCALE GENOMIC DNA]</scope>
    <source>
        <strain evidence="11 12">59N8</strain>
    </source>
</reference>
<dbReference type="PANTHER" id="PTHR35891">
    <property type="entry name" value="THIOL:DISULFIDE INTERCHANGE PROTEIN DSBA"/>
    <property type="match status" value="1"/>
</dbReference>
<feature type="disulfide bond" description="Redox-active" evidence="8">
    <location>
        <begin position="50"/>
        <end position="53"/>
    </location>
</feature>
<dbReference type="InterPro" id="IPR023205">
    <property type="entry name" value="DsbA/DsbL"/>
</dbReference>
<dbReference type="GO" id="GO:0042597">
    <property type="term" value="C:periplasmic space"/>
    <property type="evidence" value="ECO:0007669"/>
    <property type="project" value="UniProtKB-SubCell"/>
</dbReference>
<dbReference type="GO" id="GO:0016491">
    <property type="term" value="F:oxidoreductase activity"/>
    <property type="evidence" value="ECO:0007669"/>
    <property type="project" value="InterPro"/>
</dbReference>
<evidence type="ECO:0000259" key="10">
    <source>
        <dbReference type="PROSITE" id="PS51352"/>
    </source>
</evidence>
<evidence type="ECO:0000256" key="7">
    <source>
        <dbReference type="PIRNR" id="PIRNR001488"/>
    </source>
</evidence>
<dbReference type="EMBL" id="PXYG01000004">
    <property type="protein sequence ID" value="PSJ45116.1"/>
    <property type="molecule type" value="Genomic_DNA"/>
</dbReference>
<accession>A0A2P7R4G8</accession>
<keyword evidence="6" id="KW-0676">Redox-active center</keyword>
<evidence type="ECO:0000256" key="9">
    <source>
        <dbReference type="SAM" id="SignalP"/>
    </source>
</evidence>
<keyword evidence="3 9" id="KW-0732">Signal</keyword>
<name>A0A2P7R4G8_9GAMM</name>
<evidence type="ECO:0000256" key="4">
    <source>
        <dbReference type="ARBA" id="ARBA00022764"/>
    </source>
</evidence>
<keyword evidence="12" id="KW-1185">Reference proteome</keyword>
<evidence type="ECO:0000313" key="12">
    <source>
        <dbReference type="Proteomes" id="UP000240243"/>
    </source>
</evidence>
<dbReference type="RefSeq" id="WP_106729686.1">
    <property type="nucleotide sequence ID" value="NZ_PXYG01000004.1"/>
</dbReference>
<feature type="domain" description="Thioredoxin" evidence="10">
    <location>
        <begin position="8"/>
        <end position="160"/>
    </location>
</feature>
<evidence type="ECO:0000256" key="3">
    <source>
        <dbReference type="ARBA" id="ARBA00022729"/>
    </source>
</evidence>
<evidence type="ECO:0000256" key="5">
    <source>
        <dbReference type="ARBA" id="ARBA00023157"/>
    </source>
</evidence>
<dbReference type="InterPro" id="IPR036249">
    <property type="entry name" value="Thioredoxin-like_sf"/>
</dbReference>
<comment type="subcellular location">
    <subcellularLocation>
        <location evidence="1 7">Periplasm</location>
    </subcellularLocation>
</comment>
<dbReference type="SUPFAM" id="SSF52833">
    <property type="entry name" value="Thioredoxin-like"/>
    <property type="match status" value="1"/>
</dbReference>
<gene>
    <name evidence="11" type="ORF">C7H85_10585</name>
</gene>
<dbReference type="InterPro" id="IPR050824">
    <property type="entry name" value="Thiol_disulfide_DsbA"/>
</dbReference>
<evidence type="ECO:0000313" key="11">
    <source>
        <dbReference type="EMBL" id="PSJ45116.1"/>
    </source>
</evidence>
<evidence type="ECO:0000256" key="1">
    <source>
        <dbReference type="ARBA" id="ARBA00004418"/>
    </source>
</evidence>
<dbReference type="PANTHER" id="PTHR35891:SF2">
    <property type="entry name" value="THIOL:DISULFIDE INTERCHANGE PROTEIN DSBA"/>
    <property type="match status" value="1"/>
</dbReference>
<dbReference type="CDD" id="cd03019">
    <property type="entry name" value="DsbA_DsbA"/>
    <property type="match status" value="1"/>
</dbReference>
<dbReference type="InterPro" id="IPR001853">
    <property type="entry name" value="DSBA-like_thioredoxin_dom"/>
</dbReference>
<comment type="caution">
    <text evidence="11">The sequence shown here is derived from an EMBL/GenBank/DDBJ whole genome shotgun (WGS) entry which is preliminary data.</text>
</comment>
<feature type="signal peptide" evidence="9">
    <location>
        <begin position="1"/>
        <end position="19"/>
    </location>
</feature>